<feature type="region of interest" description="Disordered" evidence="4">
    <location>
        <begin position="86"/>
        <end position="125"/>
    </location>
</feature>
<keyword evidence="2 3" id="KW-0687">Ribonucleoprotein</keyword>
<dbReference type="InterPro" id="IPR023803">
    <property type="entry name" value="Ribosomal_bS16_dom_sf"/>
</dbReference>
<comment type="caution">
    <text evidence="5">The sequence shown here is derived from an EMBL/GenBank/DDBJ whole genome shotgun (WGS) entry which is preliminary data.</text>
</comment>
<dbReference type="HAMAP" id="MF_00385">
    <property type="entry name" value="Ribosomal_bS16"/>
    <property type="match status" value="1"/>
</dbReference>
<comment type="similarity">
    <text evidence="3">Belongs to the bacterial ribosomal protein bS16 family.</text>
</comment>
<dbReference type="Gene3D" id="3.30.1320.10">
    <property type="match status" value="1"/>
</dbReference>
<dbReference type="GO" id="GO:0003735">
    <property type="term" value="F:structural constituent of ribosome"/>
    <property type="evidence" value="ECO:0007669"/>
    <property type="project" value="InterPro"/>
</dbReference>
<dbReference type="PROSITE" id="PS00732">
    <property type="entry name" value="RIBOSOMAL_S16"/>
    <property type="match status" value="1"/>
</dbReference>
<dbReference type="InterPro" id="IPR020592">
    <property type="entry name" value="Ribosomal_bS16_CS"/>
</dbReference>
<evidence type="ECO:0000256" key="3">
    <source>
        <dbReference type="HAMAP-Rule" id="MF_00385"/>
    </source>
</evidence>
<evidence type="ECO:0000313" key="6">
    <source>
        <dbReference type="Proteomes" id="UP000745577"/>
    </source>
</evidence>
<reference evidence="5" key="1">
    <citation type="submission" date="2020-04" db="EMBL/GenBank/DDBJ databases">
        <authorList>
            <person name="Zhang T."/>
        </authorList>
    </citation>
    <scope>NUCLEOTIDE SEQUENCE</scope>
    <source>
        <strain evidence="5">HKST-UBA15</strain>
    </source>
</reference>
<dbReference type="Proteomes" id="UP000745577">
    <property type="component" value="Unassembled WGS sequence"/>
</dbReference>
<evidence type="ECO:0000313" key="5">
    <source>
        <dbReference type="EMBL" id="MCA9379911.1"/>
    </source>
</evidence>
<reference evidence="5" key="2">
    <citation type="journal article" date="2021" name="Microbiome">
        <title>Successional dynamics and alternative stable states in a saline activated sludge microbial community over 9 years.</title>
        <authorList>
            <person name="Wang Y."/>
            <person name="Ye J."/>
            <person name="Ju F."/>
            <person name="Liu L."/>
            <person name="Boyd J.A."/>
            <person name="Deng Y."/>
            <person name="Parks D.H."/>
            <person name="Jiang X."/>
            <person name="Yin X."/>
            <person name="Woodcroft B.J."/>
            <person name="Tyson G.W."/>
            <person name="Hugenholtz P."/>
            <person name="Polz M.F."/>
            <person name="Zhang T."/>
        </authorList>
    </citation>
    <scope>NUCLEOTIDE SEQUENCE</scope>
    <source>
        <strain evidence="5">HKST-UBA15</strain>
    </source>
</reference>
<sequence>MVKIRLARFGKKKQPTYKVVVTNARTKRNTLALEYLGSYDPFAKKDKFKIDQDRYKYWIDNGAQPTYTVKSLMVINGYLKADIKKPTTKKSEVKKEKTESKKEEEKEAVEVKAGSKKEEKSKSDK</sequence>
<evidence type="ECO:0000256" key="4">
    <source>
        <dbReference type="SAM" id="MobiDB-lite"/>
    </source>
</evidence>
<dbReference type="SUPFAM" id="SSF54565">
    <property type="entry name" value="Ribosomal protein S16"/>
    <property type="match status" value="1"/>
</dbReference>
<name>A0A955I8T6_9BACT</name>
<dbReference type="NCBIfam" id="TIGR00002">
    <property type="entry name" value="S16"/>
    <property type="match status" value="1"/>
</dbReference>
<gene>
    <name evidence="3 5" type="primary">rpsP</name>
    <name evidence="5" type="ORF">KC675_01900</name>
</gene>
<evidence type="ECO:0000256" key="1">
    <source>
        <dbReference type="ARBA" id="ARBA00022980"/>
    </source>
</evidence>
<dbReference type="PANTHER" id="PTHR12919:SF20">
    <property type="entry name" value="SMALL RIBOSOMAL SUBUNIT PROTEIN BS16M"/>
    <property type="match status" value="1"/>
</dbReference>
<dbReference type="EMBL" id="JAGQLL010000017">
    <property type="protein sequence ID" value="MCA9379911.1"/>
    <property type="molecule type" value="Genomic_DNA"/>
</dbReference>
<accession>A0A955I8T6</accession>
<dbReference type="GO" id="GO:0005737">
    <property type="term" value="C:cytoplasm"/>
    <property type="evidence" value="ECO:0007669"/>
    <property type="project" value="UniProtKB-ARBA"/>
</dbReference>
<proteinExistence type="inferred from homology"/>
<dbReference type="PANTHER" id="PTHR12919">
    <property type="entry name" value="30S RIBOSOMAL PROTEIN S16"/>
    <property type="match status" value="1"/>
</dbReference>
<dbReference type="GO" id="GO:0015935">
    <property type="term" value="C:small ribosomal subunit"/>
    <property type="evidence" value="ECO:0007669"/>
    <property type="project" value="TreeGrafter"/>
</dbReference>
<keyword evidence="1 3" id="KW-0689">Ribosomal protein</keyword>
<dbReference type="InterPro" id="IPR000307">
    <property type="entry name" value="Ribosomal_bS16"/>
</dbReference>
<organism evidence="5 6">
    <name type="scientific">Candidatus Dojkabacteria bacterium</name>
    <dbReference type="NCBI Taxonomy" id="2099670"/>
    <lineage>
        <taxon>Bacteria</taxon>
        <taxon>Candidatus Dojkabacteria</taxon>
    </lineage>
</organism>
<dbReference type="GO" id="GO:0006412">
    <property type="term" value="P:translation"/>
    <property type="evidence" value="ECO:0007669"/>
    <property type="project" value="UniProtKB-UniRule"/>
</dbReference>
<dbReference type="Pfam" id="PF00886">
    <property type="entry name" value="Ribosomal_S16"/>
    <property type="match status" value="1"/>
</dbReference>
<evidence type="ECO:0000256" key="2">
    <source>
        <dbReference type="ARBA" id="ARBA00023274"/>
    </source>
</evidence>
<protein>
    <recommendedName>
        <fullName evidence="3">Small ribosomal subunit protein bS16</fullName>
    </recommendedName>
</protein>
<dbReference type="AlphaFoldDB" id="A0A955I8T6"/>